<dbReference type="AlphaFoldDB" id="I7IQ54"/>
<keyword evidence="1" id="KW-0812">Transmembrane</keyword>
<feature type="transmembrane region" description="Helical" evidence="1">
    <location>
        <begin position="7"/>
        <end position="28"/>
    </location>
</feature>
<organism evidence="2 3">
    <name type="scientific">Babesia microti (strain RI)</name>
    <dbReference type="NCBI Taxonomy" id="1133968"/>
    <lineage>
        <taxon>Eukaryota</taxon>
        <taxon>Sar</taxon>
        <taxon>Alveolata</taxon>
        <taxon>Apicomplexa</taxon>
        <taxon>Aconoidasida</taxon>
        <taxon>Piroplasmida</taxon>
        <taxon>Babesiidae</taxon>
        <taxon>Babesia</taxon>
    </lineage>
</organism>
<reference evidence="2 3" key="3">
    <citation type="journal article" date="2016" name="Sci. Rep.">
        <title>Genome-wide diversity and gene expression profiling of Babesia microti isolates identify polymorphic genes that mediate host-pathogen interactions.</title>
        <authorList>
            <person name="Silva J.C."/>
            <person name="Cornillot E."/>
            <person name="McCracken C."/>
            <person name="Usmani-Brown S."/>
            <person name="Dwivedi A."/>
            <person name="Ifeonu O.O."/>
            <person name="Crabtree J."/>
            <person name="Gotia H.T."/>
            <person name="Virji A.Z."/>
            <person name="Reynes C."/>
            <person name="Colinge J."/>
            <person name="Kumar V."/>
            <person name="Lawres L."/>
            <person name="Pazzi J.E."/>
            <person name="Pablo J.V."/>
            <person name="Hung C."/>
            <person name="Brancato J."/>
            <person name="Kumari P."/>
            <person name="Orvis J."/>
            <person name="Tretina K."/>
            <person name="Chibucos M."/>
            <person name="Ott S."/>
            <person name="Sadzewicz L."/>
            <person name="Sengamalay N."/>
            <person name="Shetty A.C."/>
            <person name="Su Q."/>
            <person name="Tallon L."/>
            <person name="Fraser C.M."/>
            <person name="Frutos R."/>
            <person name="Molina D.M."/>
            <person name="Krause P.J."/>
            <person name="Ben Mamoun C."/>
        </authorList>
    </citation>
    <scope>NUCLEOTIDE SEQUENCE [LARGE SCALE GENOMIC DNA]</scope>
    <source>
        <strain evidence="2 3">RI</strain>
    </source>
</reference>
<evidence type="ECO:0000256" key="1">
    <source>
        <dbReference type="SAM" id="Phobius"/>
    </source>
</evidence>
<reference evidence="2 3" key="1">
    <citation type="journal article" date="2012" name="Nucleic Acids Res.">
        <title>Sequencing of the smallest Apicomplexan genome from the human pathogen Babesia microti.</title>
        <authorList>
            <person name="Cornillot E."/>
            <person name="Hadj-Kaddour K."/>
            <person name="Dassouli A."/>
            <person name="Noel B."/>
            <person name="Ranwez V."/>
            <person name="Vacherie B."/>
            <person name="Augagneur Y."/>
            <person name="Bres V."/>
            <person name="Duclos A."/>
            <person name="Randazzo S."/>
            <person name="Carcy B."/>
            <person name="Debierre-Grockiego F."/>
            <person name="Delbecq S."/>
            <person name="Moubri-Menage K."/>
            <person name="Shams-Eldin H."/>
            <person name="Usmani-Brown S."/>
            <person name="Bringaud F."/>
            <person name="Wincker P."/>
            <person name="Vivares C.P."/>
            <person name="Schwarz R.T."/>
            <person name="Schetters T.P."/>
            <person name="Krause P.J."/>
            <person name="Gorenflot A."/>
            <person name="Berry V."/>
            <person name="Barbe V."/>
            <person name="Ben Mamoun C."/>
        </authorList>
    </citation>
    <scope>NUCLEOTIDE SEQUENCE [LARGE SCALE GENOMIC DNA]</scope>
    <source>
        <strain evidence="2 3">RI</strain>
    </source>
</reference>
<sequence length="217" mass="24077">MHINYKLIITGLVSIALATSITLAVIYLPNRSCPGNNGVGGGSGDNNSGIIPNDPHPCCNNLRQKPQYQTKPENELVNDDRDLNFNKIRGGKQIITFTVPSIDDLKNKRLSDSEFILSEKANPLISSGDSKNVIVFEVKNDNEKLMGSVEVGQWEVTITTSCIRRIVIFDSNEVSDNIPMYIYIVDYFEGGNSTVSKFFFANNRWNADFTNHTPNAA</sequence>
<evidence type="ECO:0000313" key="2">
    <source>
        <dbReference type="EMBL" id="CCF73510.1"/>
    </source>
</evidence>
<keyword evidence="1" id="KW-1133">Transmembrane helix</keyword>
<name>I7IQ54_BABMR</name>
<dbReference type="KEGG" id="bmic:BMR1_02g01760"/>
<dbReference type="RefSeq" id="XP_012648119.1">
    <property type="nucleotide sequence ID" value="XM_012792665.1"/>
</dbReference>
<accession>I7IQ54</accession>
<gene>
    <name evidence="2" type="ORF">BMR1_02g01760</name>
</gene>
<protein>
    <submittedName>
        <fullName evidence="2">Uncharacterized protein</fullName>
    </submittedName>
</protein>
<keyword evidence="1" id="KW-0472">Membrane</keyword>
<proteinExistence type="predicted"/>
<reference evidence="2 3" key="2">
    <citation type="journal article" date="2013" name="PLoS ONE">
        <title>Whole genome mapping and re-organization of the nuclear and mitochondrial genomes of Babesia microti isolates.</title>
        <authorList>
            <person name="Cornillot E."/>
            <person name="Dassouli A."/>
            <person name="Garg A."/>
            <person name="Pachikara N."/>
            <person name="Randazzo S."/>
            <person name="Depoix D."/>
            <person name="Carcy B."/>
            <person name="Delbecq S."/>
            <person name="Frutos R."/>
            <person name="Silva J.C."/>
            <person name="Sutton R."/>
            <person name="Krause P.J."/>
            <person name="Mamoun C.B."/>
        </authorList>
    </citation>
    <scope>NUCLEOTIDE SEQUENCE [LARGE SCALE GENOMIC DNA]</scope>
    <source>
        <strain evidence="2 3">RI</strain>
    </source>
</reference>
<dbReference type="GeneID" id="24424136"/>
<dbReference type="Proteomes" id="UP000002899">
    <property type="component" value="Chromosome II"/>
</dbReference>
<keyword evidence="3" id="KW-1185">Reference proteome</keyword>
<dbReference type="EMBL" id="FO082872">
    <property type="protein sequence ID" value="CCF73510.1"/>
    <property type="molecule type" value="Genomic_DNA"/>
</dbReference>
<evidence type="ECO:0000313" key="3">
    <source>
        <dbReference type="Proteomes" id="UP000002899"/>
    </source>
</evidence>
<dbReference type="VEuPathDB" id="PiroplasmaDB:BMR1_02g01760"/>